<evidence type="ECO:0000313" key="2">
    <source>
        <dbReference type="Proteomes" id="UP000828941"/>
    </source>
</evidence>
<proteinExistence type="predicted"/>
<dbReference type="EMBL" id="CM039430">
    <property type="protein sequence ID" value="KAI4345992.1"/>
    <property type="molecule type" value="Genomic_DNA"/>
</dbReference>
<keyword evidence="2" id="KW-1185">Reference proteome</keyword>
<comment type="caution">
    <text evidence="1">The sequence shown here is derived from an EMBL/GenBank/DDBJ whole genome shotgun (WGS) entry which is preliminary data.</text>
</comment>
<organism evidence="1 2">
    <name type="scientific">Bauhinia variegata</name>
    <name type="common">Purple orchid tree</name>
    <name type="synonym">Phanera variegata</name>
    <dbReference type="NCBI Taxonomy" id="167791"/>
    <lineage>
        <taxon>Eukaryota</taxon>
        <taxon>Viridiplantae</taxon>
        <taxon>Streptophyta</taxon>
        <taxon>Embryophyta</taxon>
        <taxon>Tracheophyta</taxon>
        <taxon>Spermatophyta</taxon>
        <taxon>Magnoliopsida</taxon>
        <taxon>eudicotyledons</taxon>
        <taxon>Gunneridae</taxon>
        <taxon>Pentapetalae</taxon>
        <taxon>rosids</taxon>
        <taxon>fabids</taxon>
        <taxon>Fabales</taxon>
        <taxon>Fabaceae</taxon>
        <taxon>Cercidoideae</taxon>
        <taxon>Cercideae</taxon>
        <taxon>Bauhiniinae</taxon>
        <taxon>Bauhinia</taxon>
    </lineage>
</organism>
<name>A0ACB9PD77_BAUVA</name>
<sequence>MVSYDSPTAGIWYIKGRYLLMKGKNVKLIINLQDGKKSPKSNQRGSRWYGNLNKEDTPFIYAETDRRPGGACQLIAPPVLSSLYGNLQEKPKNVMNQEKQASAFESFVPKKANINPPATHASASTK</sequence>
<accession>A0ACB9PD77</accession>
<dbReference type="Proteomes" id="UP000828941">
    <property type="component" value="Chromosome 5"/>
</dbReference>
<evidence type="ECO:0000313" key="1">
    <source>
        <dbReference type="EMBL" id="KAI4345992.1"/>
    </source>
</evidence>
<gene>
    <name evidence="1" type="ORF">L6164_013075</name>
</gene>
<reference evidence="1 2" key="1">
    <citation type="journal article" date="2022" name="DNA Res.">
        <title>Chromosomal-level genome assembly of the orchid tree Bauhinia variegata (Leguminosae; Cercidoideae) supports the allotetraploid origin hypothesis of Bauhinia.</title>
        <authorList>
            <person name="Zhong Y."/>
            <person name="Chen Y."/>
            <person name="Zheng D."/>
            <person name="Pang J."/>
            <person name="Liu Y."/>
            <person name="Luo S."/>
            <person name="Meng S."/>
            <person name="Qian L."/>
            <person name="Wei D."/>
            <person name="Dai S."/>
            <person name="Zhou R."/>
        </authorList>
    </citation>
    <scope>NUCLEOTIDE SEQUENCE [LARGE SCALE GENOMIC DNA]</scope>
    <source>
        <strain evidence="1">BV-YZ2020</strain>
    </source>
</reference>
<protein>
    <submittedName>
        <fullName evidence="1">Uncharacterized protein</fullName>
    </submittedName>
</protein>